<accession>A0A6M3L363</accession>
<dbReference type="EMBL" id="MT142071">
    <property type="protein sequence ID" value="QJA74062.1"/>
    <property type="molecule type" value="Genomic_DNA"/>
</dbReference>
<evidence type="ECO:0000313" key="1">
    <source>
        <dbReference type="EMBL" id="QJA74062.1"/>
    </source>
</evidence>
<protein>
    <submittedName>
        <fullName evidence="2">Uncharacterized protein</fullName>
    </submittedName>
</protein>
<organism evidence="2">
    <name type="scientific">viral metagenome</name>
    <dbReference type="NCBI Taxonomy" id="1070528"/>
    <lineage>
        <taxon>unclassified sequences</taxon>
        <taxon>metagenomes</taxon>
        <taxon>organismal metagenomes</taxon>
    </lineage>
</organism>
<name>A0A6M3L363_9ZZZZ</name>
<evidence type="ECO:0000313" key="2">
    <source>
        <dbReference type="EMBL" id="QJA89106.1"/>
    </source>
</evidence>
<gene>
    <name evidence="1" type="ORF">MM415A02111_0010</name>
    <name evidence="2" type="ORF">MM415B02609_0014</name>
</gene>
<reference evidence="2" key="1">
    <citation type="submission" date="2020-03" db="EMBL/GenBank/DDBJ databases">
        <title>The deep terrestrial virosphere.</title>
        <authorList>
            <person name="Holmfeldt K."/>
            <person name="Nilsson E."/>
            <person name="Simone D."/>
            <person name="Lopez-Fernandez M."/>
            <person name="Wu X."/>
            <person name="de Brujin I."/>
            <person name="Lundin D."/>
            <person name="Andersson A."/>
            <person name="Bertilsson S."/>
            <person name="Dopson M."/>
        </authorList>
    </citation>
    <scope>NUCLEOTIDE SEQUENCE</scope>
    <source>
        <strain evidence="1">MM415A02111</strain>
        <strain evidence="2">MM415B02609</strain>
    </source>
</reference>
<sequence>MIQGEWKDAIVPQFVADPPEAGTLSPEVDLGRAYQRIMVVIPTIDEASVNIQVAEKTGGTFQDLYITSLTDGDDDKIITTASVGGTTWVAPLGGFQFIKIQTSAAQTTAAVTFRVCGVRD</sequence>
<dbReference type="EMBL" id="MT142823">
    <property type="protein sequence ID" value="QJA89106.1"/>
    <property type="molecule type" value="Genomic_DNA"/>
</dbReference>
<dbReference type="AlphaFoldDB" id="A0A6M3L363"/>
<proteinExistence type="predicted"/>